<dbReference type="RefSeq" id="WP_315499762.1">
    <property type="nucleotide sequence ID" value="NZ_CAUSVQ010000004.1"/>
</dbReference>
<dbReference type="PANTHER" id="PTHR37833">
    <property type="entry name" value="LIPOPROTEIN-RELATED"/>
    <property type="match status" value="1"/>
</dbReference>
<comment type="caution">
    <text evidence="1">The sequence shown here is derived from an EMBL/GenBank/DDBJ whole genome shotgun (WGS) entry which is preliminary data.</text>
</comment>
<accession>A0ABU5Y8E1</accession>
<dbReference type="EMBL" id="JAYKBV010000001">
    <property type="protein sequence ID" value="MEB3039254.1"/>
    <property type="molecule type" value="Genomic_DNA"/>
</dbReference>
<keyword evidence="2" id="KW-1185">Reference proteome</keyword>
<dbReference type="PANTHER" id="PTHR37833:SF1">
    <property type="entry name" value="SIGNAL PEPTIDE PROTEIN"/>
    <property type="match status" value="1"/>
</dbReference>
<dbReference type="Pfam" id="PF07610">
    <property type="entry name" value="DUF1573"/>
    <property type="match status" value="1"/>
</dbReference>
<evidence type="ECO:0000313" key="1">
    <source>
        <dbReference type="EMBL" id="MEB3039254.1"/>
    </source>
</evidence>
<evidence type="ECO:0000313" key="2">
    <source>
        <dbReference type="Proteomes" id="UP001324270"/>
    </source>
</evidence>
<organism evidence="1 2">
    <name type="scientific">Capnocytophaga gingivalis</name>
    <dbReference type="NCBI Taxonomy" id="1017"/>
    <lineage>
        <taxon>Bacteria</taxon>
        <taxon>Pseudomonadati</taxon>
        <taxon>Bacteroidota</taxon>
        <taxon>Flavobacteriia</taxon>
        <taxon>Flavobacteriales</taxon>
        <taxon>Flavobacteriaceae</taxon>
        <taxon>Capnocytophaga</taxon>
    </lineage>
</organism>
<dbReference type="InterPro" id="IPR011467">
    <property type="entry name" value="DUF1573"/>
</dbReference>
<sequence length="147" mass="15564">MKKIFVLAGMALLASCADNKGTDAAGKINQNNLKEAQELAEKANQFPQIKFEETTHDFGEIKQGVEVQTLFNFKNTGKVPLVITNASSSCGCTVPEYPKEAIAPGATGAIKVVYNGSGNGNITKTVTLTTNTEQGTETLTINANVKP</sequence>
<dbReference type="Proteomes" id="UP001324270">
    <property type="component" value="Unassembled WGS sequence"/>
</dbReference>
<dbReference type="InterPro" id="IPR013783">
    <property type="entry name" value="Ig-like_fold"/>
</dbReference>
<name>A0ABU5Y8E1_9FLAO</name>
<dbReference type="Gene3D" id="2.60.40.10">
    <property type="entry name" value="Immunoglobulins"/>
    <property type="match status" value="1"/>
</dbReference>
<protein>
    <submittedName>
        <fullName evidence="1">DUF1573 domain-containing protein</fullName>
    </submittedName>
</protein>
<proteinExistence type="predicted"/>
<gene>
    <name evidence="1" type="ORF">VJJ49_00900</name>
</gene>
<dbReference type="PROSITE" id="PS51257">
    <property type="entry name" value="PROKAR_LIPOPROTEIN"/>
    <property type="match status" value="1"/>
</dbReference>
<reference evidence="1 2" key="1">
    <citation type="submission" date="2023-12" db="EMBL/GenBank/DDBJ databases">
        <title>Genomic sequences of Capnocytophaga and Parvimonas strains.</title>
        <authorList>
            <person name="Watt R.M."/>
            <person name="Wang M."/>
            <person name="Yang T."/>
            <person name="Tong W.M."/>
        </authorList>
    </citation>
    <scope>NUCLEOTIDE SEQUENCE [LARGE SCALE GENOMIC DNA]</scope>
    <source>
        <strain evidence="1 2">CCUG 13156</strain>
    </source>
</reference>